<dbReference type="OrthoDB" id="2551049at2"/>
<evidence type="ECO:0000313" key="3">
    <source>
        <dbReference type="Proteomes" id="UP000441399"/>
    </source>
</evidence>
<dbReference type="AlphaFoldDB" id="A0A5S9PB66"/>
<keyword evidence="3" id="KW-1185">Reference proteome</keyword>
<protein>
    <recommendedName>
        <fullName evidence="4">PIG-L family deacetylase</fullName>
    </recommendedName>
</protein>
<dbReference type="InterPro" id="IPR024078">
    <property type="entry name" value="LmbE-like_dom_sf"/>
</dbReference>
<reference evidence="2 3" key="1">
    <citation type="submission" date="2019-11" db="EMBL/GenBank/DDBJ databases">
        <authorList>
            <person name="Holert J."/>
        </authorList>
    </citation>
    <scope>NUCLEOTIDE SEQUENCE [LARGE SCALE GENOMIC DNA]</scope>
    <source>
        <strain evidence="2">SB11_3</strain>
    </source>
</reference>
<dbReference type="SUPFAM" id="SSF102588">
    <property type="entry name" value="LmbE-like"/>
    <property type="match status" value="1"/>
</dbReference>
<evidence type="ECO:0000313" key="2">
    <source>
        <dbReference type="EMBL" id="CAA0100850.1"/>
    </source>
</evidence>
<name>A0A5S9PB66_9GAMM</name>
<dbReference type="Proteomes" id="UP000441399">
    <property type="component" value="Unassembled WGS sequence"/>
</dbReference>
<dbReference type="Gene3D" id="3.40.50.10320">
    <property type="entry name" value="LmbE-like"/>
    <property type="match status" value="1"/>
</dbReference>
<accession>A0A5S9PB66</accession>
<feature type="chain" id="PRO_5024946968" description="PIG-L family deacetylase" evidence="1">
    <location>
        <begin position="29"/>
        <end position="336"/>
    </location>
</feature>
<keyword evidence="1" id="KW-0732">Signal</keyword>
<feature type="signal peptide" evidence="1">
    <location>
        <begin position="1"/>
        <end position="28"/>
    </location>
</feature>
<sequence>MTDYKTVSAIPFRYLLSVCFLLSGFVSADMNDFDSVKKNEVWFFFSPHPDDVPLTFGGLMLKGNHPPDTNYTVFYNISAYTYSPDETEDNLGDQSIVNTLGHTRGDIDEDLEALINRVTGLRLREDIGALNTVFNGKQNYVHSVYGELDAPLSDTDTSTGDFTFYNAYDTGSFKRIYDKATHVLANTRARNCRVFLPMALPSITRFAHINHFTLREAVIKAAHDLGNRAKCTIYFGEDQPYIGSNLEDGLEAIATFKERLKLRAIDNRIDVGAKWDLISSHYQSQVDPTFEPAVRLRADMLGGKERLYRWRPRDYASATPHPSCHQRFCQYKVAVD</sequence>
<evidence type="ECO:0000256" key="1">
    <source>
        <dbReference type="SAM" id="SignalP"/>
    </source>
</evidence>
<evidence type="ECO:0008006" key="4">
    <source>
        <dbReference type="Google" id="ProtNLM"/>
    </source>
</evidence>
<organism evidence="2 3">
    <name type="scientific">BD1-7 clade bacterium</name>
    <dbReference type="NCBI Taxonomy" id="2029982"/>
    <lineage>
        <taxon>Bacteria</taxon>
        <taxon>Pseudomonadati</taxon>
        <taxon>Pseudomonadota</taxon>
        <taxon>Gammaproteobacteria</taxon>
        <taxon>Cellvibrionales</taxon>
        <taxon>Spongiibacteraceae</taxon>
        <taxon>BD1-7 clade</taxon>
    </lineage>
</organism>
<proteinExistence type="predicted"/>
<dbReference type="EMBL" id="CACSIO010000006">
    <property type="protein sequence ID" value="CAA0100850.1"/>
    <property type="molecule type" value="Genomic_DNA"/>
</dbReference>
<gene>
    <name evidence="2" type="ORF">OPDIPICF_04361</name>
</gene>